<dbReference type="InterPro" id="IPR011037">
    <property type="entry name" value="Pyrv_Knase-like_insert_dom_sf"/>
</dbReference>
<dbReference type="AlphaFoldDB" id="A0A1S9I0M4"/>
<feature type="domain" description="MOSC" evidence="1">
    <location>
        <begin position="14"/>
        <end position="143"/>
    </location>
</feature>
<comment type="caution">
    <text evidence="3">The sequence shown here is derived from an EMBL/GenBank/DDBJ whole genome shotgun (WGS) entry which is preliminary data.</text>
</comment>
<dbReference type="RefSeq" id="WP_078022841.1">
    <property type="nucleotide sequence ID" value="NZ_JADPGM010000001.1"/>
</dbReference>
<dbReference type="Proteomes" id="UP000190256">
    <property type="component" value="Unassembled WGS sequence"/>
</dbReference>
<dbReference type="Proteomes" id="UP000190206">
    <property type="component" value="Unassembled WGS sequence"/>
</dbReference>
<dbReference type="GO" id="GO:0003824">
    <property type="term" value="F:catalytic activity"/>
    <property type="evidence" value="ECO:0007669"/>
    <property type="project" value="InterPro"/>
</dbReference>
<dbReference type="GO" id="GO:0030170">
    <property type="term" value="F:pyridoxal phosphate binding"/>
    <property type="evidence" value="ECO:0007669"/>
    <property type="project" value="InterPro"/>
</dbReference>
<dbReference type="OrthoDB" id="9789048at2"/>
<dbReference type="PROSITE" id="PS51340">
    <property type="entry name" value="MOSC"/>
    <property type="match status" value="1"/>
</dbReference>
<organism evidence="3 5">
    <name type="scientific">Clostridium tepidum</name>
    <dbReference type="NCBI Taxonomy" id="1962263"/>
    <lineage>
        <taxon>Bacteria</taxon>
        <taxon>Bacillati</taxon>
        <taxon>Bacillota</taxon>
        <taxon>Clostridia</taxon>
        <taxon>Eubacteriales</taxon>
        <taxon>Clostridiaceae</taxon>
        <taxon>Clostridium</taxon>
    </lineage>
</organism>
<dbReference type="GO" id="GO:0030151">
    <property type="term" value="F:molybdenum ion binding"/>
    <property type="evidence" value="ECO:0007669"/>
    <property type="project" value="InterPro"/>
</dbReference>
<evidence type="ECO:0000313" key="2">
    <source>
        <dbReference type="EMBL" id="OOO63203.1"/>
    </source>
</evidence>
<reference evidence="2 4" key="2">
    <citation type="submission" date="2016-12" db="EMBL/GenBank/DDBJ databases">
        <title>Clostridium tepidum sp. nov., a close relative of Clostridium sporogenes and Clostridium botulinum Group I.</title>
        <authorList>
            <person name="Dobritsa A.P."/>
            <person name="Kutumbaka K."/>
            <person name="Werner K."/>
            <person name="Samadpour M."/>
        </authorList>
    </citation>
    <scope>NUCLEOTIDE SEQUENCE [LARGE SCALE GENOMIC DNA]</scope>
    <source>
        <strain evidence="2 4">PE</strain>
    </source>
</reference>
<name>A0A1S9I0M4_9CLOT</name>
<dbReference type="Pfam" id="PF03473">
    <property type="entry name" value="MOSC"/>
    <property type="match status" value="1"/>
</dbReference>
<dbReference type="EMBL" id="MRAD01000002">
    <property type="protein sequence ID" value="OOO63203.1"/>
    <property type="molecule type" value="Genomic_DNA"/>
</dbReference>
<evidence type="ECO:0000313" key="5">
    <source>
        <dbReference type="Proteomes" id="UP000190256"/>
    </source>
</evidence>
<dbReference type="EMBL" id="MRAE01000053">
    <property type="protein sequence ID" value="OOO63884.1"/>
    <property type="molecule type" value="Genomic_DNA"/>
</dbReference>
<dbReference type="SUPFAM" id="SSF50800">
    <property type="entry name" value="PK beta-barrel domain-like"/>
    <property type="match status" value="1"/>
</dbReference>
<sequence length="143" mass="15477">MAKVIAVNISEKKGVVKHPIDKGLFKVSHGLVGDAHAGNWHRQVSLLGIESINKMKKLGLKEVSIGNFAENITTEGLVLHELSVGTKLKVGEVLMEVTQIGKECHAGCEIKNLIGECIMPREGIFTKILKGGFIKPGDEIEVL</sequence>
<protein>
    <submittedName>
        <fullName evidence="3">MOSC domain-containing protein</fullName>
    </submittedName>
</protein>
<dbReference type="PANTHER" id="PTHR36930">
    <property type="entry name" value="METAL-SULFUR CLUSTER BIOSYNTHESIS PROTEINS YUAD-RELATED"/>
    <property type="match status" value="1"/>
</dbReference>
<dbReference type="Gene3D" id="2.40.33.20">
    <property type="entry name" value="PK beta-barrel domain-like"/>
    <property type="match status" value="1"/>
</dbReference>
<dbReference type="PANTHER" id="PTHR36930:SF1">
    <property type="entry name" value="MOSC DOMAIN-CONTAINING PROTEIN"/>
    <property type="match status" value="1"/>
</dbReference>
<reference evidence="3 5" key="1">
    <citation type="submission" date="2016-12" db="EMBL/GenBank/DDBJ databases">
        <title>Clostridium tepidum sp. nov., a close relative of Clostridium sporogenes and Clostridium botulinum Group I.</title>
        <authorList>
            <person name="Dobritsa A.P."/>
            <person name="Kutumbaka K.K."/>
            <person name="Werner K."/>
            <person name="Wiedmann M."/>
            <person name="Asmus A."/>
            <person name="Samadpour M."/>
        </authorList>
    </citation>
    <scope>NUCLEOTIDE SEQUENCE [LARGE SCALE GENOMIC DNA]</scope>
    <source>
        <strain evidence="3 5">IEH 97212</strain>
    </source>
</reference>
<keyword evidence="4" id="KW-1185">Reference proteome</keyword>
<gene>
    <name evidence="2" type="ORF">BS637_02020</name>
    <name evidence="3" type="ORF">BS638_13065</name>
</gene>
<proteinExistence type="predicted"/>
<dbReference type="InterPro" id="IPR005302">
    <property type="entry name" value="MoCF_Sase_C"/>
</dbReference>
<evidence type="ECO:0000313" key="4">
    <source>
        <dbReference type="Proteomes" id="UP000190206"/>
    </source>
</evidence>
<accession>A0A1S9I0M4</accession>
<dbReference type="STRING" id="1962263.BS637_02020"/>
<evidence type="ECO:0000259" key="1">
    <source>
        <dbReference type="PROSITE" id="PS51340"/>
    </source>
</evidence>
<dbReference type="InterPro" id="IPR052716">
    <property type="entry name" value="MOSC_domain"/>
</dbReference>
<evidence type="ECO:0000313" key="3">
    <source>
        <dbReference type="EMBL" id="OOO63884.1"/>
    </source>
</evidence>